<evidence type="ECO:0000256" key="1">
    <source>
        <dbReference type="SAM" id="Phobius"/>
    </source>
</evidence>
<sequence length="73" mass="8457">MSHESAQTVEHRRTSRSGLLSPAQSTMLVVPLVLTIVHGWYWIVDRLMYFEFTLSGKKKFLPREGRCECSDDQ</sequence>
<accession>A0ABN7BFZ8</accession>
<dbReference type="Proteomes" id="UP001307889">
    <property type="component" value="Chromosome 15"/>
</dbReference>
<keyword evidence="3" id="KW-1185">Reference proteome</keyword>
<reference evidence="2 3" key="1">
    <citation type="submission" date="2023-09" db="EMBL/GenBank/DDBJ databases">
        <title>Nesidiocoris tenuis whole genome shotgun sequence.</title>
        <authorList>
            <person name="Shibata T."/>
            <person name="Shimoda M."/>
            <person name="Kobayashi T."/>
            <person name="Uehara T."/>
        </authorList>
    </citation>
    <scope>NUCLEOTIDE SEQUENCE [LARGE SCALE GENOMIC DNA]</scope>
    <source>
        <strain evidence="2 3">Japan</strain>
    </source>
</reference>
<name>A0ABN7BFZ8_9HEMI</name>
<dbReference type="EMBL" id="AP028923">
    <property type="protein sequence ID" value="BET03267.1"/>
    <property type="molecule type" value="Genomic_DNA"/>
</dbReference>
<keyword evidence="1" id="KW-0472">Membrane</keyword>
<keyword evidence="1" id="KW-1133">Transmembrane helix</keyword>
<proteinExistence type="predicted"/>
<feature type="transmembrane region" description="Helical" evidence="1">
    <location>
        <begin position="25"/>
        <end position="44"/>
    </location>
</feature>
<protein>
    <submittedName>
        <fullName evidence="2">Uncharacterized protein</fullName>
    </submittedName>
</protein>
<gene>
    <name evidence="2" type="ORF">NTJ_16086</name>
</gene>
<evidence type="ECO:0000313" key="2">
    <source>
        <dbReference type="EMBL" id="BET03267.1"/>
    </source>
</evidence>
<organism evidence="2 3">
    <name type="scientific">Nesidiocoris tenuis</name>
    <dbReference type="NCBI Taxonomy" id="355587"/>
    <lineage>
        <taxon>Eukaryota</taxon>
        <taxon>Metazoa</taxon>
        <taxon>Ecdysozoa</taxon>
        <taxon>Arthropoda</taxon>
        <taxon>Hexapoda</taxon>
        <taxon>Insecta</taxon>
        <taxon>Pterygota</taxon>
        <taxon>Neoptera</taxon>
        <taxon>Paraneoptera</taxon>
        <taxon>Hemiptera</taxon>
        <taxon>Heteroptera</taxon>
        <taxon>Panheteroptera</taxon>
        <taxon>Cimicomorpha</taxon>
        <taxon>Miridae</taxon>
        <taxon>Dicyphina</taxon>
        <taxon>Nesidiocoris</taxon>
    </lineage>
</organism>
<evidence type="ECO:0000313" key="3">
    <source>
        <dbReference type="Proteomes" id="UP001307889"/>
    </source>
</evidence>
<keyword evidence="1" id="KW-0812">Transmembrane</keyword>